<sequence>MTSARNPKGGTNKDEERSPFVPRRAKRKKRTRNQAEVLLGTWGGEQNRVSQKGTATRLPQGGETHHHQASDAGECGALVLGGRRVGRGGRRVGGSSGRRLRAGGAGAGAGAAGSSGSIVGRGDALGGRGGWAGGNGRSRGDQGAGQVGDRAGGGDDFRDEDGAGGRLRGGRVGGLRGAVAAGGRVVALAGRRGGWGGSLGARRQGTGARAGRRGGRGGVDRDGHGDGRQGVGHGVELGHVMVALVQDDGLDDDAGAGGVGGRVGLGRVARGAVLRTARRGGCRGEGGEDGRDLGRHFWFSGSKRVQVRDGCCIGYVCQPEVSSAE</sequence>
<keyword evidence="3" id="KW-1185">Reference proteome</keyword>
<feature type="compositionally biased region" description="Gly residues" evidence="1">
    <location>
        <begin position="123"/>
        <end position="146"/>
    </location>
</feature>
<gene>
    <name evidence="2" type="ORF">QBC33DRAFT_93302</name>
</gene>
<proteinExistence type="predicted"/>
<dbReference type="Proteomes" id="UP001244011">
    <property type="component" value="Unassembled WGS sequence"/>
</dbReference>
<feature type="compositionally biased region" description="Basic and acidic residues" evidence="1">
    <location>
        <begin position="152"/>
        <end position="163"/>
    </location>
</feature>
<evidence type="ECO:0000256" key="1">
    <source>
        <dbReference type="SAM" id="MobiDB-lite"/>
    </source>
</evidence>
<feature type="region of interest" description="Disordered" evidence="1">
    <location>
        <begin position="1"/>
        <end position="169"/>
    </location>
</feature>
<evidence type="ECO:0000313" key="2">
    <source>
        <dbReference type="EMBL" id="KAK1766907.1"/>
    </source>
</evidence>
<dbReference type="GeneID" id="85316381"/>
<dbReference type="EMBL" id="MU839010">
    <property type="protein sequence ID" value="KAK1766907.1"/>
    <property type="molecule type" value="Genomic_DNA"/>
</dbReference>
<accession>A0AAJ0BZX3</accession>
<feature type="compositionally biased region" description="Low complexity" evidence="1">
    <location>
        <begin position="200"/>
        <end position="209"/>
    </location>
</feature>
<feature type="compositionally biased region" description="Basic residues" evidence="1">
    <location>
        <begin position="23"/>
        <end position="32"/>
    </location>
</feature>
<feature type="compositionally biased region" description="Gly residues" evidence="1">
    <location>
        <begin position="103"/>
        <end position="113"/>
    </location>
</feature>
<feature type="compositionally biased region" description="Basic and acidic residues" evidence="1">
    <location>
        <begin position="218"/>
        <end position="227"/>
    </location>
</feature>
<dbReference type="AlphaFoldDB" id="A0AAJ0BZX3"/>
<reference evidence="2" key="1">
    <citation type="submission" date="2023-06" db="EMBL/GenBank/DDBJ databases">
        <title>Genome-scale phylogeny and comparative genomics of the fungal order Sordariales.</title>
        <authorList>
            <consortium name="Lawrence Berkeley National Laboratory"/>
            <person name="Hensen N."/>
            <person name="Bonometti L."/>
            <person name="Westerberg I."/>
            <person name="Brannstrom I.O."/>
            <person name="Guillou S."/>
            <person name="Cros-Aarteil S."/>
            <person name="Calhoun S."/>
            <person name="Haridas S."/>
            <person name="Kuo A."/>
            <person name="Mondo S."/>
            <person name="Pangilinan J."/>
            <person name="Riley R."/>
            <person name="Labutti K."/>
            <person name="Andreopoulos B."/>
            <person name="Lipzen A."/>
            <person name="Chen C."/>
            <person name="Yanf M."/>
            <person name="Daum C."/>
            <person name="Ng V."/>
            <person name="Clum A."/>
            <person name="Steindorff A."/>
            <person name="Ohm R."/>
            <person name="Martin F."/>
            <person name="Silar P."/>
            <person name="Natvig D."/>
            <person name="Lalanne C."/>
            <person name="Gautier V."/>
            <person name="Ament-Velasquez S.L."/>
            <person name="Kruys A."/>
            <person name="Hutchinson M.I."/>
            <person name="Powell A.J."/>
            <person name="Barry K."/>
            <person name="Miller A.N."/>
            <person name="Grigoriev I.V."/>
            <person name="Debuchy R."/>
            <person name="Gladieux P."/>
            <person name="Thoren M.H."/>
            <person name="Johannesson H."/>
        </authorList>
    </citation>
    <scope>NUCLEOTIDE SEQUENCE</scope>
    <source>
        <strain evidence="2">8032-3</strain>
    </source>
</reference>
<protein>
    <submittedName>
        <fullName evidence="2">Uncharacterized protein</fullName>
    </submittedName>
</protein>
<evidence type="ECO:0000313" key="3">
    <source>
        <dbReference type="Proteomes" id="UP001244011"/>
    </source>
</evidence>
<name>A0AAJ0BZX3_9PEZI</name>
<organism evidence="2 3">
    <name type="scientific">Phialemonium atrogriseum</name>
    <dbReference type="NCBI Taxonomy" id="1093897"/>
    <lineage>
        <taxon>Eukaryota</taxon>
        <taxon>Fungi</taxon>
        <taxon>Dikarya</taxon>
        <taxon>Ascomycota</taxon>
        <taxon>Pezizomycotina</taxon>
        <taxon>Sordariomycetes</taxon>
        <taxon>Sordariomycetidae</taxon>
        <taxon>Cephalothecales</taxon>
        <taxon>Cephalothecaceae</taxon>
        <taxon>Phialemonium</taxon>
    </lineage>
</organism>
<comment type="caution">
    <text evidence="2">The sequence shown here is derived from an EMBL/GenBank/DDBJ whole genome shotgun (WGS) entry which is preliminary data.</text>
</comment>
<feature type="region of interest" description="Disordered" evidence="1">
    <location>
        <begin position="196"/>
        <end position="232"/>
    </location>
</feature>
<dbReference type="RefSeq" id="XP_060283120.1">
    <property type="nucleotide sequence ID" value="XM_060433194.1"/>
</dbReference>